<dbReference type="RefSeq" id="XP_052748889.1">
    <property type="nucleotide sequence ID" value="XM_052892929.1"/>
</dbReference>
<feature type="region of interest" description="Disordered" evidence="1">
    <location>
        <begin position="274"/>
        <end position="366"/>
    </location>
</feature>
<dbReference type="RefSeq" id="XP_052748888.1">
    <property type="nucleotide sequence ID" value="XM_052892928.1"/>
</dbReference>
<feature type="compositionally biased region" description="Pro residues" evidence="1">
    <location>
        <begin position="341"/>
        <end position="350"/>
    </location>
</feature>
<name>A0ABM3N455_GALME</name>
<evidence type="ECO:0000256" key="1">
    <source>
        <dbReference type="SAM" id="MobiDB-lite"/>
    </source>
</evidence>
<feature type="compositionally biased region" description="Polar residues" evidence="1">
    <location>
        <begin position="307"/>
        <end position="316"/>
    </location>
</feature>
<dbReference type="RefSeq" id="XP_052748701.1">
    <property type="nucleotide sequence ID" value="XM_052892741.1"/>
</dbReference>
<evidence type="ECO:0000313" key="4">
    <source>
        <dbReference type="RefSeq" id="XP_052748702.1"/>
    </source>
</evidence>
<feature type="compositionally biased region" description="Polar residues" evidence="1">
    <location>
        <begin position="279"/>
        <end position="295"/>
    </location>
</feature>
<gene>
    <name evidence="7" type="primary">LOC128202354</name>
    <name evidence="3 4" type="synonym">LOC128200188</name>
    <name evidence="5 6" type="synonym">LOC128200225</name>
</gene>
<dbReference type="PANTHER" id="PTHR34239:SF2">
    <property type="entry name" value="TRANSPOSABLE ELEMENT P TRANSPOSASE_THAP9 CONSERVED DOMAIN-CONTAINING PROTEIN"/>
    <property type="match status" value="1"/>
</dbReference>
<dbReference type="RefSeq" id="XP_052748702.1">
    <property type="nucleotide sequence ID" value="XM_052892742.1"/>
</dbReference>
<sequence length="366" mass="41596">MPKRKREESKEERWSRKMKKYEAKLLKTQCRNTKRIVYSSDEDDVHIEEHPVPGETELFNVGNISSEQQEIFSDLDSYQDLPPKEVPLTVTENNEEVAECIDSELLQALGENESEITEYGDEIYKDIATRFQKILIEGLRKENREELIKKYLFPKNLPFLKAPTLNPEVHAMLPEPCRLRDKRLICKQDQLGRALSALGKAMTALLKKDPVISEVIRILSDTGKLIADSHYAETDTRRSVIIPLVDKSLADTFKNRKRDTFLFGESLSEVVKESRGIKKTSQLIQATASSSSSGLNFRGPSARPRQCASQTNSQQRAGGHKTSYANRRRVVAAPAPHSRRPQPPPPPPARRQPVYKPRPAADRSRN</sequence>
<proteinExistence type="predicted"/>
<organism evidence="2 7">
    <name type="scientific">Galleria mellonella</name>
    <name type="common">Greater wax moth</name>
    <dbReference type="NCBI Taxonomy" id="7137"/>
    <lineage>
        <taxon>Eukaryota</taxon>
        <taxon>Metazoa</taxon>
        <taxon>Ecdysozoa</taxon>
        <taxon>Arthropoda</taxon>
        <taxon>Hexapoda</taxon>
        <taxon>Insecta</taxon>
        <taxon>Pterygota</taxon>
        <taxon>Neoptera</taxon>
        <taxon>Endopterygota</taxon>
        <taxon>Lepidoptera</taxon>
        <taxon>Glossata</taxon>
        <taxon>Ditrysia</taxon>
        <taxon>Pyraloidea</taxon>
        <taxon>Pyralidae</taxon>
        <taxon>Galleriinae</taxon>
        <taxon>Galleria</taxon>
    </lineage>
</organism>
<accession>A0ABM3N455</accession>
<protein>
    <submittedName>
        <fullName evidence="3 4">Uncharacterized protein LOC128200188</fullName>
    </submittedName>
    <submittedName>
        <fullName evidence="5 6">Uncharacterized protein LOC128200225</fullName>
    </submittedName>
    <submittedName>
        <fullName evidence="7">Uncharacterized protein LOC128202354</fullName>
    </submittedName>
</protein>
<reference evidence="3 4" key="1">
    <citation type="submission" date="2025-05" db="UniProtKB">
        <authorList>
            <consortium name="RefSeq"/>
        </authorList>
    </citation>
    <scope>IDENTIFICATION</scope>
    <source>
        <tissue evidence="3 4">Whole larvae</tissue>
    </source>
</reference>
<evidence type="ECO:0000313" key="2">
    <source>
        <dbReference type="Proteomes" id="UP001652740"/>
    </source>
</evidence>
<keyword evidence="2" id="KW-1185">Reference proteome</keyword>
<dbReference type="GeneID" id="128202354"/>
<dbReference type="PANTHER" id="PTHR34239">
    <property type="entry name" value="APPLE DOMAIN-CONTAINING PROTEIN"/>
    <property type="match status" value="1"/>
</dbReference>
<evidence type="ECO:0000313" key="7">
    <source>
        <dbReference type="RefSeq" id="XP_052758374.1"/>
    </source>
</evidence>
<evidence type="ECO:0000313" key="6">
    <source>
        <dbReference type="RefSeq" id="XP_052748889.1"/>
    </source>
</evidence>
<dbReference type="Proteomes" id="UP001652740">
    <property type="component" value="Unplaced"/>
</dbReference>
<evidence type="ECO:0000313" key="3">
    <source>
        <dbReference type="RefSeq" id="XP_052748701.1"/>
    </source>
</evidence>
<evidence type="ECO:0000313" key="5">
    <source>
        <dbReference type="RefSeq" id="XP_052748888.1"/>
    </source>
</evidence>
<dbReference type="RefSeq" id="XP_052758374.1">
    <property type="nucleotide sequence ID" value="XM_052902414.1"/>
</dbReference>